<dbReference type="EMBL" id="JMQM01000001">
    <property type="protein sequence ID" value="KFB10135.1"/>
    <property type="molecule type" value="Genomic_DNA"/>
</dbReference>
<name>A0A084UAZ9_9HYPH</name>
<dbReference type="AlphaFoldDB" id="A0A084UAZ9"/>
<feature type="compositionally biased region" description="Acidic residues" evidence="1">
    <location>
        <begin position="25"/>
        <end position="34"/>
    </location>
</feature>
<feature type="compositionally biased region" description="Basic and acidic residues" evidence="1">
    <location>
        <begin position="1"/>
        <end position="16"/>
    </location>
</feature>
<feature type="compositionally biased region" description="Acidic residues" evidence="1">
    <location>
        <begin position="51"/>
        <end position="72"/>
    </location>
</feature>
<gene>
    <name evidence="2" type="ORF">EL18_01165</name>
</gene>
<comment type="caution">
    <text evidence="2">The sequence shown here is derived from an EMBL/GenBank/DDBJ whole genome shotgun (WGS) entry which is preliminary data.</text>
</comment>
<dbReference type="RefSeq" id="WP_036480707.1">
    <property type="nucleotide sequence ID" value="NZ_JMQM01000001.1"/>
</dbReference>
<reference evidence="2 3" key="1">
    <citation type="submission" date="2014-05" db="EMBL/GenBank/DDBJ databases">
        <title>Draft Genome Sequence of Nitratireductor basaltis Strain UMTGB225, A Marine Bacterium Isolated from Green Barrel Tunicate.</title>
        <authorList>
            <person name="Gan H.Y."/>
        </authorList>
    </citation>
    <scope>NUCLEOTIDE SEQUENCE [LARGE SCALE GENOMIC DNA]</scope>
    <source>
        <strain evidence="2 3">UMTGB225</strain>
    </source>
</reference>
<dbReference type="OrthoDB" id="8100003at2"/>
<dbReference type="STRING" id="472175.EL18_01165"/>
<keyword evidence="3" id="KW-1185">Reference proteome</keyword>
<feature type="compositionally biased region" description="Basic and acidic residues" evidence="1">
    <location>
        <begin position="73"/>
        <end position="96"/>
    </location>
</feature>
<evidence type="ECO:0000313" key="3">
    <source>
        <dbReference type="Proteomes" id="UP000053675"/>
    </source>
</evidence>
<sequence length="96" mass="10967">MAARDKSDFQTDDVRLGNDTGPALEQEDWDEMEEGVQPTSIHENGDVRFEEEPDGELPEEDDDNPYQESDDALPDRAEERALRRDPSKEGERFGEV</sequence>
<dbReference type="PATRIC" id="fig|472175.3.peg.1171"/>
<feature type="region of interest" description="Disordered" evidence="1">
    <location>
        <begin position="1"/>
        <end position="96"/>
    </location>
</feature>
<protein>
    <submittedName>
        <fullName evidence="2">Uncharacterized protein</fullName>
    </submittedName>
</protein>
<accession>A0A084UAZ9</accession>
<dbReference type="Proteomes" id="UP000053675">
    <property type="component" value="Unassembled WGS sequence"/>
</dbReference>
<proteinExistence type="predicted"/>
<dbReference type="eggNOG" id="ENOG5031BVA">
    <property type="taxonomic scope" value="Bacteria"/>
</dbReference>
<evidence type="ECO:0000313" key="2">
    <source>
        <dbReference type="EMBL" id="KFB10135.1"/>
    </source>
</evidence>
<organism evidence="2 3">
    <name type="scientific">Nitratireductor basaltis</name>
    <dbReference type="NCBI Taxonomy" id="472175"/>
    <lineage>
        <taxon>Bacteria</taxon>
        <taxon>Pseudomonadati</taxon>
        <taxon>Pseudomonadota</taxon>
        <taxon>Alphaproteobacteria</taxon>
        <taxon>Hyphomicrobiales</taxon>
        <taxon>Phyllobacteriaceae</taxon>
        <taxon>Nitratireductor</taxon>
    </lineage>
</organism>
<evidence type="ECO:0000256" key="1">
    <source>
        <dbReference type="SAM" id="MobiDB-lite"/>
    </source>
</evidence>